<keyword evidence="7" id="KW-0813">Transport</keyword>
<evidence type="ECO:0000256" key="4">
    <source>
        <dbReference type="ARBA" id="ARBA00022692"/>
    </source>
</evidence>
<protein>
    <recommendedName>
        <fullName evidence="7">Flagellar biosynthesis protein FlhA</fullName>
    </recommendedName>
</protein>
<feature type="transmembrane region" description="Helical" evidence="7">
    <location>
        <begin position="31"/>
        <end position="50"/>
    </location>
</feature>
<sequence length="681" mass="76010">MKNKTVFIAVFFVIFVIVAIVFPIPAPLLDILLTASISYALTLLVLAIIVKDPLEFTVFPTALLLGTLLRLSLNIAAARRILLYGHEGPDAAGHLIESFGLFVVGGSLIVGILIFLIFIIINFVVITKGAERISEVIARFTLDAMPGKQMAVDADLNAGLITEEEAKKRREQIQREADFYGSLDGASRFIKGDVIAALLILLLSVFGGLAIGVFQHGMSFGDALHTYTILSIGEGLVSQIPQLLLSTTTAILVTKVASREEIGKAFLEEIKRYPDALMYSGGLLFAFALVPGFPKLPFLLLSATLFTAYYFAKREIEKETLKEIEEYLQEQKETAKEEERPEDFIPQPDPVTLEIGYGLIPLFDESKGGQAAKKIKKIRRKIAEDYGVIISAIHIRDNLELQPNEYRILIKGVEEERYSLYPDKLLAIDTGMARGVPPSGIETYDPAFKIKAYWIDPPLKDTVQKMGYMVVDPETVLVTHLSEVIKRNLWRIVGRNEIYQIVEALKKKYPKVVEDIIPEKVPYSVIHRVVQNLLKEGIPVKDMLTILETLSDYIDTEKDIDKLTELVRRALAPLITKLYAVNGNLYAAVLHPSLESELVGYIESGNHAEFMKTVAEVVKPKLEKAIENFTRVGAQPLLVTAPEIRRYTKQVLENYLPQYHVISYAEVDKGVNLKVVAVVEK</sequence>
<dbReference type="AlphaFoldDB" id="A0A9D0YQ62"/>
<dbReference type="InterPro" id="IPR001712">
    <property type="entry name" value="T3SS_FHIPEP"/>
</dbReference>
<dbReference type="PANTHER" id="PTHR30161:SF1">
    <property type="entry name" value="FLAGELLAR BIOSYNTHESIS PROTEIN FLHA-RELATED"/>
    <property type="match status" value="1"/>
</dbReference>
<dbReference type="InterPro" id="IPR042193">
    <property type="entry name" value="FHIPEP_3"/>
</dbReference>
<keyword evidence="7" id="KW-1006">Bacterial flagellum protein export</keyword>
<feature type="transmembrane region" description="Helical" evidence="7">
    <location>
        <begin position="102"/>
        <end position="125"/>
    </location>
</feature>
<feature type="transmembrane region" description="Helical" evidence="7">
    <location>
        <begin position="7"/>
        <end position="25"/>
    </location>
</feature>
<dbReference type="Gene3D" id="3.40.50.12790">
    <property type="entry name" value="FHIPEP family, domain 4"/>
    <property type="match status" value="1"/>
</dbReference>
<comment type="caution">
    <text evidence="8">The sequence shown here is derived from an EMBL/GenBank/DDBJ whole genome shotgun (WGS) entry which is preliminary data.</text>
</comment>
<keyword evidence="3 7" id="KW-1003">Cell membrane</keyword>
<feature type="transmembrane region" description="Helical" evidence="7">
    <location>
        <begin position="62"/>
        <end position="82"/>
    </location>
</feature>
<keyword evidence="7" id="KW-1005">Bacterial flagellum biogenesis</keyword>
<comment type="subcellular location">
    <subcellularLocation>
        <location evidence="1 7">Cell membrane</location>
        <topology evidence="1 7">Multi-pass membrane protein</topology>
    </subcellularLocation>
</comment>
<keyword evidence="8" id="KW-0966">Cell projection</keyword>
<dbReference type="InterPro" id="IPR042196">
    <property type="entry name" value="FHIPEP_4"/>
</dbReference>
<dbReference type="InterPro" id="IPR006301">
    <property type="entry name" value="FlhA"/>
</dbReference>
<feature type="transmembrane region" description="Helical" evidence="7">
    <location>
        <begin position="273"/>
        <end position="290"/>
    </location>
</feature>
<evidence type="ECO:0000256" key="1">
    <source>
        <dbReference type="ARBA" id="ARBA00004651"/>
    </source>
</evidence>
<dbReference type="Gene3D" id="3.40.30.60">
    <property type="entry name" value="FHIPEP family, domain 1"/>
    <property type="match status" value="1"/>
</dbReference>
<keyword evidence="8" id="KW-0282">Flagellum</keyword>
<dbReference type="EMBL" id="DQVE01000056">
    <property type="protein sequence ID" value="HIP98862.1"/>
    <property type="molecule type" value="Genomic_DNA"/>
</dbReference>
<proteinExistence type="inferred from homology"/>
<comment type="function">
    <text evidence="7">Required for formation of the rod structure of the flagellar apparatus. Together with FliI and FliH, may constitute the export apparatus of flagellin.</text>
</comment>
<reference evidence="8" key="1">
    <citation type="journal article" date="2020" name="ISME J.">
        <title>Gammaproteobacteria mediating utilization of methyl-, sulfur- and petroleum organic compounds in deep ocean hydrothermal plumes.</title>
        <authorList>
            <person name="Zhou Z."/>
            <person name="Liu Y."/>
            <person name="Pan J."/>
            <person name="Cron B.R."/>
            <person name="Toner B.M."/>
            <person name="Anantharaman K."/>
            <person name="Breier J.A."/>
            <person name="Dick G.J."/>
            <person name="Li M."/>
        </authorList>
    </citation>
    <scope>NUCLEOTIDE SEQUENCE</scope>
    <source>
        <strain evidence="8">SZUA-1501</strain>
    </source>
</reference>
<dbReference type="GO" id="GO:0044780">
    <property type="term" value="P:bacterial-type flagellum assembly"/>
    <property type="evidence" value="ECO:0007669"/>
    <property type="project" value="InterPro"/>
</dbReference>
<accession>A0A9D0YQ62</accession>
<dbReference type="PIRSF" id="PIRSF005419">
    <property type="entry name" value="FlhA"/>
    <property type="match status" value="1"/>
</dbReference>
<evidence type="ECO:0000256" key="5">
    <source>
        <dbReference type="ARBA" id="ARBA00022989"/>
    </source>
</evidence>
<dbReference type="Gene3D" id="1.10.8.540">
    <property type="entry name" value="FHIPEP family, domain 3"/>
    <property type="match status" value="1"/>
</dbReference>
<dbReference type="GO" id="GO:0005886">
    <property type="term" value="C:plasma membrane"/>
    <property type="evidence" value="ECO:0007669"/>
    <property type="project" value="UniProtKB-SubCell"/>
</dbReference>
<dbReference type="PRINTS" id="PR00949">
    <property type="entry name" value="TYPE3IMAPROT"/>
</dbReference>
<keyword evidence="7" id="KW-0653">Protein transport</keyword>
<organism evidence="8 9">
    <name type="scientific">Aquifex aeolicus</name>
    <dbReference type="NCBI Taxonomy" id="63363"/>
    <lineage>
        <taxon>Bacteria</taxon>
        <taxon>Pseudomonadati</taxon>
        <taxon>Aquificota</taxon>
        <taxon>Aquificia</taxon>
        <taxon>Aquificales</taxon>
        <taxon>Aquificaceae</taxon>
        <taxon>Aquifex</taxon>
    </lineage>
</organism>
<evidence type="ECO:0000256" key="7">
    <source>
        <dbReference type="RuleBase" id="RU364093"/>
    </source>
</evidence>
<keyword evidence="6 7" id="KW-0472">Membrane</keyword>
<dbReference type="GO" id="GO:0009306">
    <property type="term" value="P:protein secretion"/>
    <property type="evidence" value="ECO:0007669"/>
    <property type="project" value="InterPro"/>
</dbReference>
<evidence type="ECO:0000313" key="9">
    <source>
        <dbReference type="Proteomes" id="UP000606463"/>
    </source>
</evidence>
<feature type="transmembrane region" description="Helical" evidence="7">
    <location>
        <begin position="194"/>
        <end position="215"/>
    </location>
</feature>
<gene>
    <name evidence="7 8" type="primary">flhA</name>
    <name evidence="8" type="ORF">EYH37_05855</name>
</gene>
<evidence type="ECO:0000256" key="3">
    <source>
        <dbReference type="ARBA" id="ARBA00022475"/>
    </source>
</evidence>
<keyword evidence="5 7" id="KW-1133">Transmembrane helix</keyword>
<comment type="similarity">
    <text evidence="2 7">Belongs to the FHIPEP (flagella/HR/invasion proteins export pore) family.</text>
</comment>
<dbReference type="InterPro" id="IPR042194">
    <property type="entry name" value="FHIPEP_1"/>
</dbReference>
<dbReference type="Proteomes" id="UP000606463">
    <property type="component" value="Unassembled WGS sequence"/>
</dbReference>
<feature type="transmembrane region" description="Helical" evidence="7">
    <location>
        <begin position="227"/>
        <end position="253"/>
    </location>
</feature>
<name>A0A9D0YQ62_AQUAO</name>
<dbReference type="NCBIfam" id="TIGR01398">
    <property type="entry name" value="FlhA"/>
    <property type="match status" value="1"/>
</dbReference>
<evidence type="ECO:0000256" key="6">
    <source>
        <dbReference type="ARBA" id="ARBA00023136"/>
    </source>
</evidence>
<evidence type="ECO:0000256" key="2">
    <source>
        <dbReference type="ARBA" id="ARBA00008835"/>
    </source>
</evidence>
<keyword evidence="8" id="KW-0969">Cilium</keyword>
<dbReference type="Pfam" id="PF00771">
    <property type="entry name" value="FHIPEP"/>
    <property type="match status" value="1"/>
</dbReference>
<evidence type="ECO:0000313" key="8">
    <source>
        <dbReference type="EMBL" id="HIP98862.1"/>
    </source>
</evidence>
<keyword evidence="4 7" id="KW-0812">Transmembrane</keyword>
<dbReference type="PANTHER" id="PTHR30161">
    <property type="entry name" value="FLAGELLAR EXPORT PROTEIN, MEMBRANE FLHA SUBUNIT-RELATED"/>
    <property type="match status" value="1"/>
</dbReference>